<feature type="compositionally biased region" description="Basic and acidic residues" evidence="5">
    <location>
        <begin position="918"/>
        <end position="928"/>
    </location>
</feature>
<dbReference type="InterPro" id="IPR047157">
    <property type="entry name" value="PHRF1/Atg35"/>
</dbReference>
<keyword evidence="3" id="KW-0862">Zinc</keyword>
<dbReference type="Gene3D" id="3.30.40.10">
    <property type="entry name" value="Zinc/RING finger domain, C3HC4 (zinc finger)"/>
    <property type="match status" value="2"/>
</dbReference>
<feature type="compositionally biased region" description="Basic and acidic residues" evidence="5">
    <location>
        <begin position="1210"/>
        <end position="1230"/>
    </location>
</feature>
<dbReference type="InterPro" id="IPR017907">
    <property type="entry name" value="Znf_RING_CS"/>
</dbReference>
<feature type="region of interest" description="Disordered" evidence="5">
    <location>
        <begin position="554"/>
        <end position="573"/>
    </location>
</feature>
<feature type="compositionally biased region" description="Polar residues" evidence="5">
    <location>
        <begin position="594"/>
        <end position="622"/>
    </location>
</feature>
<reference evidence="7 8" key="1">
    <citation type="journal article" date="2022" name="Nat. Ecol. Evol.">
        <title>A masculinizing supergene underlies an exaggerated male reproductive morph in a spider.</title>
        <authorList>
            <person name="Hendrickx F."/>
            <person name="De Corte Z."/>
            <person name="Sonet G."/>
            <person name="Van Belleghem S.M."/>
            <person name="Kostlbacher S."/>
            <person name="Vangestel C."/>
        </authorList>
    </citation>
    <scope>NUCLEOTIDE SEQUENCE [LARGE SCALE GENOMIC DNA]</scope>
    <source>
        <strain evidence="7">W744_W776</strain>
    </source>
</reference>
<feature type="compositionally biased region" description="Basic residues" evidence="5">
    <location>
        <begin position="2021"/>
        <end position="2050"/>
    </location>
</feature>
<evidence type="ECO:0000256" key="5">
    <source>
        <dbReference type="SAM" id="MobiDB-lite"/>
    </source>
</evidence>
<dbReference type="InterPro" id="IPR013083">
    <property type="entry name" value="Znf_RING/FYVE/PHD"/>
</dbReference>
<accession>A0AAV6UUN4</accession>
<feature type="compositionally biased region" description="Polar residues" evidence="5">
    <location>
        <begin position="743"/>
        <end position="757"/>
    </location>
</feature>
<feature type="compositionally biased region" description="Polar residues" evidence="5">
    <location>
        <begin position="441"/>
        <end position="464"/>
    </location>
</feature>
<evidence type="ECO:0000259" key="6">
    <source>
        <dbReference type="PROSITE" id="PS50089"/>
    </source>
</evidence>
<feature type="compositionally biased region" description="Polar residues" evidence="5">
    <location>
        <begin position="843"/>
        <end position="856"/>
    </location>
</feature>
<feature type="compositionally biased region" description="Polar residues" evidence="5">
    <location>
        <begin position="653"/>
        <end position="664"/>
    </location>
</feature>
<feature type="domain" description="RING-type" evidence="6">
    <location>
        <begin position="89"/>
        <end position="130"/>
    </location>
</feature>
<dbReference type="PANTHER" id="PTHR12618">
    <property type="entry name" value="PHD AND RING FINGER DOMAIN-CONTAINING PROTEIN 1"/>
    <property type="match status" value="1"/>
</dbReference>
<feature type="compositionally biased region" description="Polar residues" evidence="5">
    <location>
        <begin position="1573"/>
        <end position="1612"/>
    </location>
</feature>
<feature type="region of interest" description="Disordered" evidence="5">
    <location>
        <begin position="1"/>
        <end position="81"/>
    </location>
</feature>
<evidence type="ECO:0000256" key="1">
    <source>
        <dbReference type="ARBA" id="ARBA00022723"/>
    </source>
</evidence>
<evidence type="ECO:0000256" key="2">
    <source>
        <dbReference type="ARBA" id="ARBA00022771"/>
    </source>
</evidence>
<name>A0AAV6UUN4_9ARAC</name>
<feature type="compositionally biased region" description="Polar residues" evidence="5">
    <location>
        <begin position="692"/>
        <end position="715"/>
    </location>
</feature>
<proteinExistence type="predicted"/>
<organism evidence="7 8">
    <name type="scientific">Oedothorax gibbosus</name>
    <dbReference type="NCBI Taxonomy" id="931172"/>
    <lineage>
        <taxon>Eukaryota</taxon>
        <taxon>Metazoa</taxon>
        <taxon>Ecdysozoa</taxon>
        <taxon>Arthropoda</taxon>
        <taxon>Chelicerata</taxon>
        <taxon>Arachnida</taxon>
        <taxon>Araneae</taxon>
        <taxon>Araneomorphae</taxon>
        <taxon>Entelegynae</taxon>
        <taxon>Araneoidea</taxon>
        <taxon>Linyphiidae</taxon>
        <taxon>Erigoninae</taxon>
        <taxon>Oedothorax</taxon>
    </lineage>
</organism>
<feature type="compositionally biased region" description="Pro residues" evidence="5">
    <location>
        <begin position="1653"/>
        <end position="1685"/>
    </location>
</feature>
<gene>
    <name evidence="7" type="ORF">JTE90_016908</name>
</gene>
<feature type="compositionally biased region" description="Polar residues" evidence="5">
    <location>
        <begin position="876"/>
        <end position="886"/>
    </location>
</feature>
<sequence length="2161" mass="241557">MDNAGKDNPNSDDEIQRPALKRKKKPNTITSDTEGEDSEIDVRPKRLFKSLRCDSEDENNNEASSTSSAQRIGNESSHDLSDNEQADRCAICLHKFLGQDIATPETCDHIFCLECIQQWAKNVNTCPIDRLKFNLILIRHHKKEKIIKTIAVKNSAPHYTSESETESIGQADCCVCGGDAYEGPFLHCYECFLFYHYHCILPARNLDLTCSWQCPACNNVIWKAPERLTPSLGSFFSVNRAVRNHSASALQSTSEEVLRLRHRVLYSGTVIRNRIVSDSSEEDSRNNLVPSSAYQSPVLSSASSRTRCPLLRKRRNLCRTRNRALVSATAVSTESAYASDSDDEFRLSSSTIPETFDLVGSILERQTSLHRPDVLTLARDGTLLQTPKTTNTTRSATIPSSTHTSDESAHSSLIDSPPHNNITALPLQKNGVVKQGPLNPSPGNNSSQYRGSSMQAYSCSSTGTPRERTLSYEENNIARPALGANSNDRFGNEPCTPAIQKGFCLSDDMKKEGRTAKGQHSEDEVDIYSDIESVGEEDGVTNDSATVPTKVAFKCDDSQLSNPNDSSDSSDNDLVIDEGQQAEEGHERFKDNAENINQICDSEESNMSSNAGSDQEQLTIDTNPPKPSSPRIEHSSDNCFNDESSHGAFVCDESNNSKLNSGNEDTSKFESDSNNSRQGSDVDMQEDEENSTDITKNSHSDAATLPCFNSSPKSNKISDVDKQDEENSVDIIKEEYQDAAGTPCTSAKSSPKFNNMSDIEMQEDDDSLVNSTEKNYQGYASTPVTSPKSSHPNKMSGMDMQEDEEISLDSSKKSYQGSANIPCTSAKSSPKSCTEEDYFEMQCENSVSNECSQSNLDIYEQGSKEEFEEVTDQENENTGHSDSQCANEGKDDHENSSNLNETEKCKGRTTFDFANEQPNDREQKKLKEISASPKENSDNPELINICNDILMKSDEEDNIDSIENASTPCMDEHIDGQIENSPIQVDYSEEEGINLEKTSILDFEEEKKESENEDKTQPSKSIKNSSKGNKKSRSQDGCLDLNVEDVSDAGSEEICTVLNEEEALLPATVEEDIDDVERKVASLFSPERPEEDDCLIISKRDSDEFKKCPSPNTSQSFEDQEEGEIIEERPVHRCKKKKNRMRDENIGDYGEYAPRVNISDLPRIPKLKRDRDKDNAPETIAFDSKRTSVLSRVDLGEDISWKRLSKHTRERSYRDGRPKDESLLFRERESRKKSKKSNGASRRNESKNSDKHRDEKKNENEKSKGDHDSRSRKSEKNKSVDYNYSERDKRKSHKDRHSSRDKHSKDNKREKDKYDKKHSKDEDRYERDLRYEKEERLERTVYEKSKFKEREHKSKHRDRKSDSSKTCKEHSRDKHKHSHSRDRLSDKQREVRKVDDKIKIVVEQKESRKDKSKHKERKEIKLDTRPIFQRKVERPERSPYKEITSIESKEIFAKGDSIIINVNFNRAVSPKITTPTESDTKEKKVVSEDKELTEQFTSTDVKSKSKICIDKSKTIDNTVGKRSITPTGKNTSVLSVSESYWQGGDDPDGNNSPSSEKSIEIIFDDAEVEANGSGETNSCSSADTLTTPTEVKNCTLMSEKSSVTPKSESSDNILKEKVKENEGFSSKRRSPRSPSPPSPADNDSYDPCEPTQSPSPPPVPPSPPLPTTNPKPPPSPELPPLPPEPEPSEESHKPKPPDFSGSSSTIASKSQANTVQTQTSTASPMQGLLMPPSFLARVSAATSNLQGLSPHTPSRNGSFPVNNHGGVMLPPNQMQQMMGANFMSHMHGANTLQPPPNPPNMPHMTSVPPPPPPPTGMTLLPPARHPRLNVQPPITPNSLLQSLTMVHNVNTPPMQLIHHLPPNLSGILSNHQPSVGQNPPSSLPSSIANQQVMRMVFSQNQMPNRGNALLPTPTTNNRIKPQGGNLAQAGSLQQKSEKHSKRSPSAEKNEVIDMDVGTPYSPGDSPPPSGESGADYSPACSPEPASSPKNKDVFDTLFAPSQRTSEKRTCDVLTSNEKPKAHSSSKKSKHDHKRHPVRLQVKEKHKKTRKEQKQADEAQLKILDELPSSAVEMQVKEKFLKKLNRQERVVEEVKTVLKPYYKSRDVTKEEYKDILRKSVPKICHNRSGDINPVKVRSLVESYVRKAKLTRKKGDKRKSKFS</sequence>
<keyword evidence="1" id="KW-0479">Metal-binding</keyword>
<feature type="compositionally biased region" description="Basic and acidic residues" evidence="5">
    <location>
        <begin position="1242"/>
        <end position="1289"/>
    </location>
</feature>
<feature type="compositionally biased region" description="Basic and acidic residues" evidence="5">
    <location>
        <begin position="1381"/>
        <end position="1409"/>
    </location>
</feature>
<feature type="compositionally biased region" description="Basic and acidic residues" evidence="5">
    <location>
        <begin position="583"/>
        <end position="593"/>
    </location>
</feature>
<feature type="compositionally biased region" description="Basic and acidic residues" evidence="5">
    <location>
        <begin position="888"/>
        <end position="906"/>
    </location>
</feature>
<feature type="compositionally biased region" description="Basic and acidic residues" evidence="5">
    <location>
        <begin position="1167"/>
        <end position="1176"/>
    </location>
</feature>
<feature type="region of interest" description="Disordered" evidence="5">
    <location>
        <begin position="1518"/>
        <end position="1728"/>
    </location>
</feature>
<feature type="region of interest" description="Disordered" evidence="5">
    <location>
        <begin position="1105"/>
        <end position="1438"/>
    </location>
</feature>
<keyword evidence="2 4" id="KW-0863">Zinc-finger</keyword>
<comment type="caution">
    <text evidence="7">The sequence shown here is derived from an EMBL/GenBank/DDBJ whole genome shotgun (WGS) entry which is preliminary data.</text>
</comment>
<dbReference type="InterPro" id="IPR057031">
    <property type="entry name" value="SFR19-like_C"/>
</dbReference>
<feature type="compositionally biased region" description="Basic and acidic residues" evidence="5">
    <location>
        <begin position="1417"/>
        <end position="1438"/>
    </location>
</feature>
<feature type="compositionally biased region" description="Polar residues" evidence="5">
    <location>
        <begin position="768"/>
        <end position="793"/>
    </location>
</feature>
<feature type="compositionally biased region" description="Basic and acidic residues" evidence="5">
    <location>
        <begin position="1301"/>
        <end position="1352"/>
    </location>
</feature>
<feature type="region of interest" description="Disordered" evidence="5">
    <location>
        <begin position="380"/>
        <end position="468"/>
    </location>
</feature>
<dbReference type="PROSITE" id="PS01359">
    <property type="entry name" value="ZF_PHD_1"/>
    <property type="match status" value="1"/>
</dbReference>
<dbReference type="SUPFAM" id="SSF57850">
    <property type="entry name" value="RING/U-box"/>
    <property type="match status" value="1"/>
</dbReference>
<feature type="compositionally biased region" description="Polar residues" evidence="5">
    <location>
        <begin position="813"/>
        <end position="832"/>
    </location>
</feature>
<feature type="compositionally biased region" description="Polar residues" evidence="5">
    <location>
        <begin position="394"/>
        <end position="403"/>
    </location>
</feature>
<dbReference type="CDD" id="cd15489">
    <property type="entry name" value="PHD_SF"/>
    <property type="match status" value="1"/>
</dbReference>
<keyword evidence="8" id="KW-1185">Reference proteome</keyword>
<dbReference type="InterPro" id="IPR011011">
    <property type="entry name" value="Znf_FYVE_PHD"/>
</dbReference>
<dbReference type="SMART" id="SM00184">
    <property type="entry name" value="RING"/>
    <property type="match status" value="2"/>
</dbReference>
<feature type="compositionally biased region" description="Basic and acidic residues" evidence="5">
    <location>
        <begin position="1005"/>
        <end position="1017"/>
    </location>
</feature>
<evidence type="ECO:0000256" key="3">
    <source>
        <dbReference type="ARBA" id="ARBA00022833"/>
    </source>
</evidence>
<dbReference type="Pfam" id="PF23030">
    <property type="entry name" value="SCAF11-like_C"/>
    <property type="match status" value="1"/>
</dbReference>
<protein>
    <recommendedName>
        <fullName evidence="6">RING-type domain-containing protein</fullName>
    </recommendedName>
</protein>
<evidence type="ECO:0000313" key="8">
    <source>
        <dbReference type="Proteomes" id="UP000827092"/>
    </source>
</evidence>
<feature type="compositionally biased region" description="Basic and acidic residues" evidence="5">
    <location>
        <begin position="1613"/>
        <end position="1622"/>
    </location>
</feature>
<evidence type="ECO:0000313" key="7">
    <source>
        <dbReference type="EMBL" id="KAG8187358.1"/>
    </source>
</evidence>
<feature type="compositionally biased region" description="Acidic residues" evidence="5">
    <location>
        <begin position="866"/>
        <end position="875"/>
    </location>
</feature>
<feature type="compositionally biased region" description="Low complexity" evidence="5">
    <location>
        <begin position="1970"/>
        <end position="1988"/>
    </location>
</feature>
<feature type="compositionally biased region" description="Low complexity" evidence="5">
    <location>
        <begin position="382"/>
        <end position="393"/>
    </location>
</feature>
<feature type="region of interest" description="Disordered" evidence="5">
    <location>
        <begin position="979"/>
        <end position="1038"/>
    </location>
</feature>
<dbReference type="CDD" id="cd16635">
    <property type="entry name" value="mRING-HC-C3HC3D_PHRF1"/>
    <property type="match status" value="1"/>
</dbReference>
<dbReference type="PROSITE" id="PS50089">
    <property type="entry name" value="ZF_RING_2"/>
    <property type="match status" value="1"/>
</dbReference>
<feature type="compositionally biased region" description="Polar residues" evidence="5">
    <location>
        <begin position="1700"/>
        <end position="1724"/>
    </location>
</feature>
<dbReference type="InterPro" id="IPR019786">
    <property type="entry name" value="Zinc_finger_PHD-type_CS"/>
</dbReference>
<feature type="compositionally biased region" description="Polar residues" evidence="5">
    <location>
        <begin position="1524"/>
        <end position="1540"/>
    </location>
</feature>
<feature type="compositionally biased region" description="Polar residues" evidence="5">
    <location>
        <begin position="410"/>
        <end position="423"/>
    </location>
</feature>
<feature type="region of interest" description="Disordered" evidence="5">
    <location>
        <begin position="580"/>
        <end position="942"/>
    </location>
</feature>
<dbReference type="InterPro" id="IPR001841">
    <property type="entry name" value="Znf_RING"/>
</dbReference>
<dbReference type="Proteomes" id="UP000827092">
    <property type="component" value="Unassembled WGS sequence"/>
</dbReference>
<dbReference type="PANTHER" id="PTHR12618:SF20">
    <property type="entry name" value="PHD AND RING FINGER DOMAIN-CONTAINING PROTEIN 1"/>
    <property type="match status" value="1"/>
</dbReference>
<feature type="region of interest" description="Disordered" evidence="5">
    <location>
        <begin position="1900"/>
        <end position="2056"/>
    </location>
</feature>
<dbReference type="GO" id="GO:0008270">
    <property type="term" value="F:zinc ion binding"/>
    <property type="evidence" value="ECO:0007669"/>
    <property type="project" value="UniProtKB-KW"/>
</dbReference>
<dbReference type="EMBL" id="JAFNEN010000273">
    <property type="protein sequence ID" value="KAG8187358.1"/>
    <property type="molecule type" value="Genomic_DNA"/>
</dbReference>
<evidence type="ECO:0000256" key="4">
    <source>
        <dbReference type="PROSITE-ProRule" id="PRU00175"/>
    </source>
</evidence>
<feature type="compositionally biased region" description="Low complexity" evidence="5">
    <location>
        <begin position="558"/>
        <end position="567"/>
    </location>
</feature>
<dbReference type="Pfam" id="PF13639">
    <property type="entry name" value="zf-RING_2"/>
    <property type="match status" value="1"/>
</dbReference>
<feature type="compositionally biased region" description="Basic and acidic residues" evidence="5">
    <location>
        <begin position="1359"/>
        <end position="1372"/>
    </location>
</feature>
<dbReference type="PROSITE" id="PS00518">
    <property type="entry name" value="ZF_RING_1"/>
    <property type="match status" value="1"/>
</dbReference>
<dbReference type="SUPFAM" id="SSF57903">
    <property type="entry name" value="FYVE/PHD zinc finger"/>
    <property type="match status" value="1"/>
</dbReference>
<feature type="compositionally biased region" description="Basic residues" evidence="5">
    <location>
        <begin position="1290"/>
        <end position="1300"/>
    </location>
</feature>